<feature type="transmembrane region" description="Helical" evidence="7">
    <location>
        <begin position="103"/>
        <end position="124"/>
    </location>
</feature>
<evidence type="ECO:0000256" key="2">
    <source>
        <dbReference type="ARBA" id="ARBA00022448"/>
    </source>
</evidence>
<feature type="domain" description="ABC transmembrane type-1" evidence="8">
    <location>
        <begin position="68"/>
        <end position="258"/>
    </location>
</feature>
<dbReference type="Pfam" id="PF00528">
    <property type="entry name" value="BPD_transp_1"/>
    <property type="match status" value="1"/>
</dbReference>
<comment type="similarity">
    <text evidence="7">Belongs to the binding-protein-dependent transport system permease family.</text>
</comment>
<dbReference type="EMBL" id="JBHPEI010000015">
    <property type="protein sequence ID" value="MFC1799597.1"/>
    <property type="molecule type" value="Genomic_DNA"/>
</dbReference>
<evidence type="ECO:0000256" key="7">
    <source>
        <dbReference type="RuleBase" id="RU363032"/>
    </source>
</evidence>
<evidence type="ECO:0000313" key="9">
    <source>
        <dbReference type="EMBL" id="MFC1799597.1"/>
    </source>
</evidence>
<evidence type="ECO:0000313" key="10">
    <source>
        <dbReference type="Proteomes" id="UP001594288"/>
    </source>
</evidence>
<keyword evidence="4 7" id="KW-0812">Transmembrane</keyword>
<dbReference type="InterPro" id="IPR000515">
    <property type="entry name" value="MetI-like"/>
</dbReference>
<feature type="transmembrane region" description="Helical" evidence="7">
    <location>
        <begin position="237"/>
        <end position="258"/>
    </location>
</feature>
<organism evidence="9 10">
    <name type="scientific">Eiseniibacteriota bacterium</name>
    <dbReference type="NCBI Taxonomy" id="2212470"/>
    <lineage>
        <taxon>Bacteria</taxon>
        <taxon>Candidatus Eiseniibacteriota</taxon>
    </lineage>
</organism>
<dbReference type="InterPro" id="IPR035906">
    <property type="entry name" value="MetI-like_sf"/>
</dbReference>
<feature type="transmembrane region" description="Helical" evidence="7">
    <location>
        <begin position="190"/>
        <end position="212"/>
    </location>
</feature>
<keyword evidence="10" id="KW-1185">Reference proteome</keyword>
<dbReference type="PANTHER" id="PTHR43744">
    <property type="entry name" value="ABC TRANSPORTER PERMEASE PROTEIN MG189-RELATED-RELATED"/>
    <property type="match status" value="1"/>
</dbReference>
<proteinExistence type="inferred from homology"/>
<dbReference type="CDD" id="cd06261">
    <property type="entry name" value="TM_PBP2"/>
    <property type="match status" value="1"/>
</dbReference>
<name>A0ABV6YNV0_UNCEI</name>
<keyword evidence="5 7" id="KW-1133">Transmembrane helix</keyword>
<reference evidence="9 10" key="1">
    <citation type="submission" date="2024-09" db="EMBL/GenBank/DDBJ databases">
        <authorList>
            <person name="D'Angelo T."/>
        </authorList>
    </citation>
    <scope>NUCLEOTIDE SEQUENCE [LARGE SCALE GENOMIC DNA]</scope>
    <source>
        <strain evidence="9">SAG AM-311-F02</strain>
    </source>
</reference>
<accession>A0ABV6YNV0</accession>
<keyword evidence="3" id="KW-1003">Cell membrane</keyword>
<comment type="subcellular location">
    <subcellularLocation>
        <location evidence="1 7">Cell membrane</location>
        <topology evidence="1 7">Multi-pass membrane protein</topology>
    </subcellularLocation>
</comment>
<evidence type="ECO:0000256" key="4">
    <source>
        <dbReference type="ARBA" id="ARBA00022692"/>
    </source>
</evidence>
<feature type="transmembrane region" description="Helical" evidence="7">
    <location>
        <begin position="64"/>
        <end position="91"/>
    </location>
</feature>
<evidence type="ECO:0000256" key="5">
    <source>
        <dbReference type="ARBA" id="ARBA00022989"/>
    </source>
</evidence>
<comment type="caution">
    <text evidence="9">The sequence shown here is derived from an EMBL/GenBank/DDBJ whole genome shotgun (WGS) entry which is preliminary data.</text>
</comment>
<dbReference type="PROSITE" id="PS50928">
    <property type="entry name" value="ABC_TM1"/>
    <property type="match status" value="1"/>
</dbReference>
<keyword evidence="2 7" id="KW-0813">Transport</keyword>
<feature type="transmembrane region" description="Helical" evidence="7">
    <location>
        <begin position="136"/>
        <end position="153"/>
    </location>
</feature>
<protein>
    <submittedName>
        <fullName evidence="9">Carbohydrate ABC transporter permease</fullName>
    </submittedName>
</protein>
<evidence type="ECO:0000259" key="8">
    <source>
        <dbReference type="PROSITE" id="PS50928"/>
    </source>
</evidence>
<sequence length="273" mass="30261">MRSRHTRLVAVALLVLLALNLFPLYVMVSVSIKGEGTVLARIYDLIPSEPTLKNYREILSHGPFARYLFNSTVVVAFVVLGNLAFASTAAYAIARSGRRYANLMLAILVSTMMIPKHIMMIPLFTLLLRMNMIDTYYALVLPFLVDAFNVFFIHQYVKSIPRDIEEAAFMDGAGLFTTFTRIVFPALKPALVVVAVNTFLLNWNSFLLPFILTNSDKVRTLPVGLAIFSQGEHSVDWGLLMAGATLAAIPTVVAFAFFQKHIVRGITEGAVRG</sequence>
<dbReference type="Gene3D" id="1.10.3720.10">
    <property type="entry name" value="MetI-like"/>
    <property type="match status" value="1"/>
</dbReference>
<keyword evidence="6 7" id="KW-0472">Membrane</keyword>
<dbReference type="Proteomes" id="UP001594288">
    <property type="component" value="Unassembled WGS sequence"/>
</dbReference>
<evidence type="ECO:0000256" key="3">
    <source>
        <dbReference type="ARBA" id="ARBA00022475"/>
    </source>
</evidence>
<evidence type="ECO:0000256" key="1">
    <source>
        <dbReference type="ARBA" id="ARBA00004651"/>
    </source>
</evidence>
<evidence type="ECO:0000256" key="6">
    <source>
        <dbReference type="ARBA" id="ARBA00023136"/>
    </source>
</evidence>
<dbReference type="PANTHER" id="PTHR43744:SF8">
    <property type="entry name" value="SN-GLYCEROL-3-PHOSPHATE TRANSPORT SYSTEM PERMEASE PROTEIN UGPE"/>
    <property type="match status" value="1"/>
</dbReference>
<gene>
    <name evidence="9" type="ORF">ACFL2Z_01635</name>
</gene>
<dbReference type="SUPFAM" id="SSF161098">
    <property type="entry name" value="MetI-like"/>
    <property type="match status" value="1"/>
</dbReference>